<reference evidence="8" key="1">
    <citation type="journal article" date="2019" name="Int. J. Syst. Evol. Microbiol.">
        <title>The Global Catalogue of Microorganisms (GCM) 10K type strain sequencing project: providing services to taxonomists for standard genome sequencing and annotation.</title>
        <authorList>
            <consortium name="The Broad Institute Genomics Platform"/>
            <consortium name="The Broad Institute Genome Sequencing Center for Infectious Disease"/>
            <person name="Wu L."/>
            <person name="Ma J."/>
        </authorList>
    </citation>
    <scope>NUCLEOTIDE SEQUENCE [LARGE SCALE GENOMIC DNA]</scope>
    <source>
        <strain evidence="8">CCUG 49560</strain>
    </source>
</reference>
<dbReference type="EMBL" id="JBHSFN010000006">
    <property type="protein sequence ID" value="MFC4586677.1"/>
    <property type="molecule type" value="Genomic_DNA"/>
</dbReference>
<evidence type="ECO:0000256" key="4">
    <source>
        <dbReference type="ARBA" id="ARBA00023136"/>
    </source>
</evidence>
<feature type="compositionally biased region" description="Pro residues" evidence="5">
    <location>
        <begin position="34"/>
        <end position="46"/>
    </location>
</feature>
<dbReference type="PANTHER" id="PTHR30168:SF0">
    <property type="entry name" value="INNER MEMBRANE PROTEIN"/>
    <property type="match status" value="1"/>
</dbReference>
<accession>A0ABV9EB75</accession>
<evidence type="ECO:0000256" key="5">
    <source>
        <dbReference type="SAM" id="MobiDB-lite"/>
    </source>
</evidence>
<dbReference type="PROSITE" id="PS51257">
    <property type="entry name" value="PROKAR_LIPOPROTEIN"/>
    <property type="match status" value="1"/>
</dbReference>
<sequence length="301" mass="33947">MRRLLPLLLVCAFVTACTAEPLDDPIPMSVPQQPVSPSPSPTPSPPSSRSRLAAPPSIPAPKIADGEYFLGPYGREAAVANPLYGAPKATAKCPLPAIKAGSWASMKHYMKKISSCLDRIWAREFWRTRIRFSPPRARFVQRRTEDRECGLMPSKGADGTYCDETRTYYVIVRRSELHSWAVPWIAEVIAHEYSHHLQALANISDYEWDVYDNSATRKAEDLASRRLELQAECLAGVALHAMRGELPPWWQFRETYQGTLNGQWVRDHGRLSTQLRWLEKGYHSGRPGSCDTWSPRKSAVT</sequence>
<protein>
    <submittedName>
        <fullName evidence="7">Neutral zinc metallopeptidase</fullName>
    </submittedName>
</protein>
<dbReference type="PANTHER" id="PTHR30168">
    <property type="entry name" value="PUTATIVE MEMBRANE PROTEIN YPFJ"/>
    <property type="match status" value="1"/>
</dbReference>
<keyword evidence="2" id="KW-0812">Transmembrane</keyword>
<evidence type="ECO:0000313" key="8">
    <source>
        <dbReference type="Proteomes" id="UP001595891"/>
    </source>
</evidence>
<name>A0ABV9EB75_9ACTN</name>
<comment type="caution">
    <text evidence="7">The sequence shown here is derived from an EMBL/GenBank/DDBJ whole genome shotgun (WGS) entry which is preliminary data.</text>
</comment>
<dbReference type="InterPro" id="IPR007343">
    <property type="entry name" value="Uncharacterised_pept_Zn_put"/>
</dbReference>
<dbReference type="RefSeq" id="WP_262850421.1">
    <property type="nucleotide sequence ID" value="NZ_JANZYP010000104.1"/>
</dbReference>
<gene>
    <name evidence="7" type="ORF">ACFO8L_11365</name>
</gene>
<proteinExistence type="predicted"/>
<keyword evidence="6" id="KW-0732">Signal</keyword>
<evidence type="ECO:0000256" key="6">
    <source>
        <dbReference type="SAM" id="SignalP"/>
    </source>
</evidence>
<organism evidence="7 8">
    <name type="scientific">Sphaerisporangium corydalis</name>
    <dbReference type="NCBI Taxonomy" id="1441875"/>
    <lineage>
        <taxon>Bacteria</taxon>
        <taxon>Bacillati</taxon>
        <taxon>Actinomycetota</taxon>
        <taxon>Actinomycetes</taxon>
        <taxon>Streptosporangiales</taxon>
        <taxon>Streptosporangiaceae</taxon>
        <taxon>Sphaerisporangium</taxon>
    </lineage>
</organism>
<feature type="region of interest" description="Disordered" evidence="5">
    <location>
        <begin position="25"/>
        <end position="59"/>
    </location>
</feature>
<evidence type="ECO:0000256" key="2">
    <source>
        <dbReference type="ARBA" id="ARBA00022692"/>
    </source>
</evidence>
<keyword evidence="8" id="KW-1185">Reference proteome</keyword>
<comment type="subcellular location">
    <subcellularLocation>
        <location evidence="1">Membrane</location>
        <topology evidence="1">Single-pass membrane protein</topology>
    </subcellularLocation>
</comment>
<feature type="signal peptide" evidence="6">
    <location>
        <begin position="1"/>
        <end position="19"/>
    </location>
</feature>
<keyword evidence="3" id="KW-1133">Transmembrane helix</keyword>
<evidence type="ECO:0000256" key="3">
    <source>
        <dbReference type="ARBA" id="ARBA00022989"/>
    </source>
</evidence>
<dbReference type="Proteomes" id="UP001595891">
    <property type="component" value="Unassembled WGS sequence"/>
</dbReference>
<evidence type="ECO:0000256" key="1">
    <source>
        <dbReference type="ARBA" id="ARBA00004167"/>
    </source>
</evidence>
<feature type="compositionally biased region" description="Low complexity" evidence="5">
    <location>
        <begin position="47"/>
        <end position="59"/>
    </location>
</feature>
<feature type="chain" id="PRO_5045102302" evidence="6">
    <location>
        <begin position="20"/>
        <end position="301"/>
    </location>
</feature>
<dbReference type="Pfam" id="PF04228">
    <property type="entry name" value="Zn_peptidase"/>
    <property type="match status" value="1"/>
</dbReference>
<keyword evidence="4" id="KW-0472">Membrane</keyword>
<evidence type="ECO:0000313" key="7">
    <source>
        <dbReference type="EMBL" id="MFC4586677.1"/>
    </source>
</evidence>